<gene>
    <name evidence="1" type="ORF">TNCT_616121</name>
</gene>
<organism evidence="1 2">
    <name type="scientific">Trichonephila clavata</name>
    <name type="common">Joro spider</name>
    <name type="synonym">Nephila clavata</name>
    <dbReference type="NCBI Taxonomy" id="2740835"/>
    <lineage>
        <taxon>Eukaryota</taxon>
        <taxon>Metazoa</taxon>
        <taxon>Ecdysozoa</taxon>
        <taxon>Arthropoda</taxon>
        <taxon>Chelicerata</taxon>
        <taxon>Arachnida</taxon>
        <taxon>Araneae</taxon>
        <taxon>Araneomorphae</taxon>
        <taxon>Entelegynae</taxon>
        <taxon>Araneoidea</taxon>
        <taxon>Nephilidae</taxon>
        <taxon>Trichonephila</taxon>
    </lineage>
</organism>
<sequence>MIGRVPQGQMVKQQLYVEVLRKLREGCTIWDCKRYWSPENSRNDPKNSHRTAFQGIILDTADNESLLSNCQTIIRPSGLKEEQFDTWFGSAVIPGFVL</sequence>
<keyword evidence="2" id="KW-1185">Reference proteome</keyword>
<evidence type="ECO:0000313" key="2">
    <source>
        <dbReference type="Proteomes" id="UP000887116"/>
    </source>
</evidence>
<name>A0A8X6IEC7_TRICU</name>
<proteinExistence type="predicted"/>
<evidence type="ECO:0000313" key="1">
    <source>
        <dbReference type="EMBL" id="GFQ92852.1"/>
    </source>
</evidence>
<accession>A0A8X6IEC7</accession>
<protein>
    <submittedName>
        <fullName evidence="1">Uncharacterized protein</fullName>
    </submittedName>
</protein>
<reference evidence="1" key="1">
    <citation type="submission" date="2020-07" db="EMBL/GenBank/DDBJ databases">
        <title>Multicomponent nature underlies the extraordinary mechanical properties of spider dragline silk.</title>
        <authorList>
            <person name="Kono N."/>
            <person name="Nakamura H."/>
            <person name="Mori M."/>
            <person name="Yoshida Y."/>
            <person name="Ohtoshi R."/>
            <person name="Malay A.D."/>
            <person name="Moran D.A.P."/>
            <person name="Tomita M."/>
            <person name="Numata K."/>
            <person name="Arakawa K."/>
        </authorList>
    </citation>
    <scope>NUCLEOTIDE SEQUENCE</scope>
</reference>
<dbReference type="EMBL" id="BMAO01004161">
    <property type="protein sequence ID" value="GFQ92852.1"/>
    <property type="molecule type" value="Genomic_DNA"/>
</dbReference>
<comment type="caution">
    <text evidence="1">The sequence shown here is derived from an EMBL/GenBank/DDBJ whole genome shotgun (WGS) entry which is preliminary data.</text>
</comment>
<dbReference type="AlphaFoldDB" id="A0A8X6IEC7"/>
<dbReference type="OrthoDB" id="6435381at2759"/>
<dbReference type="Proteomes" id="UP000887116">
    <property type="component" value="Unassembled WGS sequence"/>
</dbReference>